<dbReference type="Proteomes" id="UP001396334">
    <property type="component" value="Unassembled WGS sequence"/>
</dbReference>
<comment type="caution">
    <text evidence="1">The sequence shown here is derived from an EMBL/GenBank/DDBJ whole genome shotgun (WGS) entry which is preliminary data.</text>
</comment>
<reference evidence="1 2" key="1">
    <citation type="journal article" date="2024" name="G3 (Bethesda)">
        <title>Genome assembly of Hibiscus sabdariffa L. provides insights into metabolisms of medicinal natural products.</title>
        <authorList>
            <person name="Kim T."/>
        </authorList>
    </citation>
    <scope>NUCLEOTIDE SEQUENCE [LARGE SCALE GENOMIC DNA]</scope>
    <source>
        <strain evidence="1">TK-2024</strain>
        <tissue evidence="1">Old leaves</tissue>
    </source>
</reference>
<sequence>MHIPTSYLQVDATTEKLTSFELARILLETSQRGRIDEVVEISAQGKEVGVVSPGFRSSGQKDMALSPCWHANPLWGVDHTGRDCAVSAELVGATERVVCDHGGVCSADAVLDVTAGDRSWEGLEFVHTPASVVLEGSLRGCREAWSESRRECHFISAVTILGSNGAAVAPVLGSTQGGPRKVKLVNYLVEALGSPTEQCATNAARTRRGRGCPTKVRCPVDASGDVVNVSLTDSELNGTAKWRGLANFLREPMCDTALIQDSKVEVLSHDVFEFVLSGSVGAPRVVLVLWDGSRLVADSFVVDRHFVFVRGHWIREGWECGIVSVYALLGVEEQVGFWHELVVLITTESRLVCVIGIGSSSVSFSVLLVGL</sequence>
<accession>A0ABR2NWJ9</accession>
<gene>
    <name evidence="1" type="ORF">V6N11_074175</name>
</gene>
<organism evidence="1 2">
    <name type="scientific">Hibiscus sabdariffa</name>
    <name type="common">roselle</name>
    <dbReference type="NCBI Taxonomy" id="183260"/>
    <lineage>
        <taxon>Eukaryota</taxon>
        <taxon>Viridiplantae</taxon>
        <taxon>Streptophyta</taxon>
        <taxon>Embryophyta</taxon>
        <taxon>Tracheophyta</taxon>
        <taxon>Spermatophyta</taxon>
        <taxon>Magnoliopsida</taxon>
        <taxon>eudicotyledons</taxon>
        <taxon>Gunneridae</taxon>
        <taxon>Pentapetalae</taxon>
        <taxon>rosids</taxon>
        <taxon>malvids</taxon>
        <taxon>Malvales</taxon>
        <taxon>Malvaceae</taxon>
        <taxon>Malvoideae</taxon>
        <taxon>Hibiscus</taxon>
    </lineage>
</organism>
<proteinExistence type="predicted"/>
<evidence type="ECO:0000313" key="2">
    <source>
        <dbReference type="Proteomes" id="UP001396334"/>
    </source>
</evidence>
<dbReference type="EMBL" id="JBBPBN010000094">
    <property type="protein sequence ID" value="KAK8980564.1"/>
    <property type="molecule type" value="Genomic_DNA"/>
</dbReference>
<protein>
    <submittedName>
        <fullName evidence="1">Uncharacterized protein</fullName>
    </submittedName>
</protein>
<keyword evidence="2" id="KW-1185">Reference proteome</keyword>
<evidence type="ECO:0000313" key="1">
    <source>
        <dbReference type="EMBL" id="KAK8980564.1"/>
    </source>
</evidence>
<name>A0ABR2NWJ9_9ROSI</name>